<dbReference type="Gene3D" id="2.20.28.10">
    <property type="match status" value="1"/>
</dbReference>
<dbReference type="Gene3D" id="3.40.50.300">
    <property type="entry name" value="P-loop containing nucleotide triphosphate hydrolases"/>
    <property type="match status" value="1"/>
</dbReference>
<feature type="domain" description="MCM C-terminal AAA(+) ATPase" evidence="18">
    <location>
        <begin position="432"/>
        <end position="638"/>
    </location>
</feature>
<dbReference type="PANTHER" id="PTHR11630">
    <property type="entry name" value="DNA REPLICATION LICENSING FACTOR MCM FAMILY MEMBER"/>
    <property type="match status" value="1"/>
</dbReference>
<evidence type="ECO:0000256" key="7">
    <source>
        <dbReference type="ARBA" id="ARBA00022741"/>
    </source>
</evidence>
<keyword evidence="13" id="KW-0238">DNA-binding</keyword>
<evidence type="ECO:0000256" key="4">
    <source>
        <dbReference type="ARBA" id="ARBA00018925"/>
    </source>
</evidence>
<dbReference type="GO" id="GO:0003678">
    <property type="term" value="F:DNA helicase activity"/>
    <property type="evidence" value="ECO:0007669"/>
    <property type="project" value="UniProtKB-EC"/>
</dbReference>
<dbReference type="SUPFAM" id="SSF50249">
    <property type="entry name" value="Nucleic acid-binding proteins"/>
    <property type="match status" value="1"/>
</dbReference>
<evidence type="ECO:0000256" key="10">
    <source>
        <dbReference type="ARBA" id="ARBA00022806"/>
    </source>
</evidence>
<dbReference type="GO" id="GO:0005634">
    <property type="term" value="C:nucleus"/>
    <property type="evidence" value="ECO:0007669"/>
    <property type="project" value="UniProtKB-SubCell"/>
</dbReference>
<dbReference type="InterPro" id="IPR031327">
    <property type="entry name" value="MCM"/>
</dbReference>
<dbReference type="InterPro" id="IPR012340">
    <property type="entry name" value="NA-bd_OB-fold"/>
</dbReference>
<evidence type="ECO:0000313" key="20">
    <source>
        <dbReference type="Proteomes" id="UP001558652"/>
    </source>
</evidence>
<dbReference type="AlphaFoldDB" id="A0ABD0Z6D2"/>
<evidence type="ECO:0000256" key="8">
    <source>
        <dbReference type="ARBA" id="ARBA00022771"/>
    </source>
</evidence>
<name>A0ABD0Z6D2_9HEMI</name>
<keyword evidence="6" id="KW-0479">Metal-binding</keyword>
<keyword evidence="7" id="KW-0547">Nucleotide-binding</keyword>
<comment type="caution">
    <text evidence="19">The sequence shown here is derived from an EMBL/GenBank/DDBJ whole genome shotgun (WGS) entry which is preliminary data.</text>
</comment>
<protein>
    <recommendedName>
        <fullName evidence="4">DNA replication licensing factor MCM2</fullName>
        <ecNumber evidence="3">3.6.4.12</ecNumber>
    </recommendedName>
    <alternativeName>
        <fullName evidence="16">DNA replication licensing factor mcm2</fullName>
    </alternativeName>
</protein>
<dbReference type="EC" id="3.6.4.12" evidence="3"/>
<dbReference type="Pfam" id="PF14551">
    <property type="entry name" value="MCM_N"/>
    <property type="match status" value="1"/>
</dbReference>
<reference evidence="19 20" key="1">
    <citation type="submission" date="2024-07" db="EMBL/GenBank/DDBJ databases">
        <title>Chromosome-level genome assembly of the water stick insect Ranatra chinensis (Heteroptera: Nepidae).</title>
        <authorList>
            <person name="Liu X."/>
        </authorList>
    </citation>
    <scope>NUCLEOTIDE SEQUENCE [LARGE SCALE GENOMIC DNA]</scope>
    <source>
        <strain evidence="19">Cailab_2021Rc</strain>
        <tissue evidence="19">Muscle</tissue>
    </source>
</reference>
<dbReference type="PRINTS" id="PR01657">
    <property type="entry name" value="MCMFAMILY"/>
</dbReference>
<dbReference type="InterPro" id="IPR027925">
    <property type="entry name" value="MCM_N"/>
</dbReference>
<accession>A0ABD0Z6D2</accession>
<comment type="subcellular location">
    <subcellularLocation>
        <location evidence="1">Nucleus</location>
    </subcellularLocation>
</comment>
<dbReference type="Gene3D" id="3.30.1640.10">
    <property type="entry name" value="mini-chromosome maintenance (MCM) complex, chain A, domain 1"/>
    <property type="match status" value="1"/>
</dbReference>
<organism evidence="19 20">
    <name type="scientific">Ranatra chinensis</name>
    <dbReference type="NCBI Taxonomy" id="642074"/>
    <lineage>
        <taxon>Eukaryota</taxon>
        <taxon>Metazoa</taxon>
        <taxon>Ecdysozoa</taxon>
        <taxon>Arthropoda</taxon>
        <taxon>Hexapoda</taxon>
        <taxon>Insecta</taxon>
        <taxon>Pterygota</taxon>
        <taxon>Neoptera</taxon>
        <taxon>Paraneoptera</taxon>
        <taxon>Hemiptera</taxon>
        <taxon>Heteroptera</taxon>
        <taxon>Panheteroptera</taxon>
        <taxon>Nepomorpha</taxon>
        <taxon>Nepidae</taxon>
        <taxon>Ranatrinae</taxon>
        <taxon>Ranatra</taxon>
    </lineage>
</organism>
<evidence type="ECO:0000256" key="17">
    <source>
        <dbReference type="SAM" id="MobiDB-lite"/>
    </source>
</evidence>
<keyword evidence="15" id="KW-0131">Cell cycle</keyword>
<evidence type="ECO:0000256" key="11">
    <source>
        <dbReference type="ARBA" id="ARBA00022833"/>
    </source>
</evidence>
<feature type="region of interest" description="Disordered" evidence="17">
    <location>
        <begin position="1"/>
        <end position="34"/>
    </location>
</feature>
<evidence type="ECO:0000256" key="3">
    <source>
        <dbReference type="ARBA" id="ARBA00012551"/>
    </source>
</evidence>
<evidence type="ECO:0000256" key="6">
    <source>
        <dbReference type="ARBA" id="ARBA00022723"/>
    </source>
</evidence>
<evidence type="ECO:0000256" key="12">
    <source>
        <dbReference type="ARBA" id="ARBA00022840"/>
    </source>
</evidence>
<sequence length="711" mass="79870">MTSPPREIDEPFDDESELLGGEVQLDQYEDEEADGEELFGENMEADYRPNPALDRYDTNVLDDEEYDLSQGDRLAAERFMEERDLAEGKRRGDRDLFYDETDDIEAPRKRKRAEKAATGDIEEEQLIESIENLEDTKGHSIKEWVSMLGPRTEIANRFKNFLRNHVNSRGAYVYKDKIRRMCENNHSSFEVEFPVLASKENVLAFFLPEAPVEMLQIFDEVAKDLVLTIYPSYERVTSEIHVRISELPLIEELRTFRRIHLNQLVRTSGVVTATTGVLPQLSLVKYDCIKCGYILGPFTQTQNQEVKPGSCPECQSSGPFTINMEHTVYRNYQKVTLQESPGRIPAGRIPRSKDCIMLADLCDRCKPGDEIDVTGVYTNSYEGSLNVDNGFPVFATVLLANHLVVKDSKQIVQSLTDEDVSAIIKLSKDHRIGERIVASIAPSIYGHDYIKRGLALSLFGGEPKNPGEKHKVRGDINVLLCGDPGTAKSQFLKFVEKMAPRAVFATGQGASAVGLTAYVRKSPVTREWALEAGALVLADQGVCLIDEFDKMNDHDRTSIHEAMEQQSISISKAGIVTSLQARCSVIAAANPIGGRYDPGMTFSENVNLSEPIMSRFDILCVVRDEADPLMDEQLAKFVVKSHIKHHPAASSADVDTLIKDEASIPQDLLKKYIVYAKQTVKPKLHNMDQDKLAKLYSHLRQEAMVRLIYLI</sequence>
<dbReference type="GO" id="GO:0005524">
    <property type="term" value="F:ATP binding"/>
    <property type="evidence" value="ECO:0007669"/>
    <property type="project" value="UniProtKB-KW"/>
</dbReference>
<keyword evidence="11" id="KW-0862">Zinc</keyword>
<evidence type="ECO:0000313" key="19">
    <source>
        <dbReference type="EMBL" id="KAL1131648.1"/>
    </source>
</evidence>
<dbReference type="GO" id="GO:0003677">
    <property type="term" value="F:DNA binding"/>
    <property type="evidence" value="ECO:0007669"/>
    <property type="project" value="UniProtKB-KW"/>
</dbReference>
<keyword evidence="20" id="KW-1185">Reference proteome</keyword>
<dbReference type="InterPro" id="IPR001208">
    <property type="entry name" value="MCM_dom"/>
</dbReference>
<dbReference type="GO" id="GO:0006260">
    <property type="term" value="P:DNA replication"/>
    <property type="evidence" value="ECO:0007669"/>
    <property type="project" value="UniProtKB-KW"/>
</dbReference>
<dbReference type="PANTHER" id="PTHR11630:SF44">
    <property type="entry name" value="DNA REPLICATION LICENSING FACTOR MCM2"/>
    <property type="match status" value="1"/>
</dbReference>
<dbReference type="SMART" id="SM00350">
    <property type="entry name" value="MCM"/>
    <property type="match status" value="1"/>
</dbReference>
<dbReference type="InterPro" id="IPR027417">
    <property type="entry name" value="P-loop_NTPase"/>
</dbReference>
<comment type="similarity">
    <text evidence="2">Belongs to the MCM family.</text>
</comment>
<evidence type="ECO:0000256" key="9">
    <source>
        <dbReference type="ARBA" id="ARBA00022801"/>
    </source>
</evidence>
<dbReference type="InterPro" id="IPR041562">
    <property type="entry name" value="MCM_lid"/>
</dbReference>
<dbReference type="FunFam" id="3.40.50.300:FF:001141">
    <property type="entry name" value="DNA helicase"/>
    <property type="match status" value="1"/>
</dbReference>
<evidence type="ECO:0000256" key="5">
    <source>
        <dbReference type="ARBA" id="ARBA00022705"/>
    </source>
</evidence>
<evidence type="ECO:0000256" key="2">
    <source>
        <dbReference type="ARBA" id="ARBA00008010"/>
    </source>
</evidence>
<dbReference type="GO" id="GO:0008270">
    <property type="term" value="F:zinc ion binding"/>
    <property type="evidence" value="ECO:0007669"/>
    <property type="project" value="UniProtKB-KW"/>
</dbReference>
<dbReference type="InterPro" id="IPR008045">
    <property type="entry name" value="MCM2"/>
</dbReference>
<dbReference type="SUPFAM" id="SSF52540">
    <property type="entry name" value="P-loop containing nucleoside triphosphate hydrolases"/>
    <property type="match status" value="1"/>
</dbReference>
<dbReference type="PROSITE" id="PS50051">
    <property type="entry name" value="MCM_2"/>
    <property type="match status" value="1"/>
</dbReference>
<keyword evidence="9" id="KW-0378">Hydrolase</keyword>
<dbReference type="PROSITE" id="PS00847">
    <property type="entry name" value="MCM_1"/>
    <property type="match status" value="1"/>
</dbReference>
<keyword evidence="10" id="KW-0347">Helicase</keyword>
<dbReference type="Proteomes" id="UP001558652">
    <property type="component" value="Unassembled WGS sequence"/>
</dbReference>
<evidence type="ECO:0000256" key="15">
    <source>
        <dbReference type="ARBA" id="ARBA00023306"/>
    </source>
</evidence>
<keyword evidence="8" id="KW-0863">Zinc-finger</keyword>
<dbReference type="InterPro" id="IPR018525">
    <property type="entry name" value="MCM_CS"/>
</dbReference>
<dbReference type="EMBL" id="JBFDAA010000006">
    <property type="protein sequence ID" value="KAL1131648.1"/>
    <property type="molecule type" value="Genomic_DNA"/>
</dbReference>
<dbReference type="FunFam" id="2.20.28.10:FF:000002">
    <property type="entry name" value="DNA helicase"/>
    <property type="match status" value="1"/>
</dbReference>
<dbReference type="GO" id="GO:0016787">
    <property type="term" value="F:hydrolase activity"/>
    <property type="evidence" value="ECO:0007669"/>
    <property type="project" value="UniProtKB-KW"/>
</dbReference>
<dbReference type="Gene3D" id="2.40.50.140">
    <property type="entry name" value="Nucleic acid-binding proteins"/>
    <property type="match status" value="1"/>
</dbReference>
<proteinExistence type="inferred from homology"/>
<evidence type="ECO:0000256" key="16">
    <source>
        <dbReference type="ARBA" id="ARBA00074927"/>
    </source>
</evidence>
<keyword evidence="14" id="KW-0539">Nucleus</keyword>
<evidence type="ECO:0000259" key="18">
    <source>
        <dbReference type="PROSITE" id="PS50051"/>
    </source>
</evidence>
<keyword evidence="5" id="KW-0235">DNA replication</keyword>
<evidence type="ECO:0000256" key="1">
    <source>
        <dbReference type="ARBA" id="ARBA00004123"/>
    </source>
</evidence>
<evidence type="ECO:0000256" key="13">
    <source>
        <dbReference type="ARBA" id="ARBA00023125"/>
    </source>
</evidence>
<dbReference type="Pfam" id="PF12619">
    <property type="entry name" value="MCM2_N"/>
    <property type="match status" value="1"/>
</dbReference>
<keyword evidence="12" id="KW-0067">ATP-binding</keyword>
<evidence type="ECO:0000256" key="14">
    <source>
        <dbReference type="ARBA" id="ARBA00023242"/>
    </source>
</evidence>
<dbReference type="PRINTS" id="PR01658">
    <property type="entry name" value="MCMPROTEIN2"/>
</dbReference>
<dbReference type="InterPro" id="IPR033762">
    <property type="entry name" value="MCM_OB"/>
</dbReference>
<dbReference type="Pfam" id="PF17207">
    <property type="entry name" value="MCM_OB"/>
    <property type="match status" value="1"/>
</dbReference>
<dbReference type="Pfam" id="PF00493">
    <property type="entry name" value="MCM"/>
    <property type="match status" value="1"/>
</dbReference>
<dbReference type="Pfam" id="PF17855">
    <property type="entry name" value="MCM_lid"/>
    <property type="match status" value="1"/>
</dbReference>
<gene>
    <name evidence="19" type="ORF">AAG570_011261</name>
</gene>